<keyword evidence="1" id="KW-0472">Membrane</keyword>
<sequence length="114" mass="13168">MKRLLSFILVIVFIIGIGIYYFNNLNNNYHLVHEFYDFPIPNGAKLVSETQKNKNYRWEPAKGTGVPLSYRLMIKKSGWEEVNTEGANIVYEKNGKFINIGLATGYFELLKDSK</sequence>
<name>A0A417YZK7_9BACI</name>
<protein>
    <submittedName>
        <fullName evidence="2">Uncharacterized protein</fullName>
    </submittedName>
</protein>
<keyword evidence="1" id="KW-1133">Transmembrane helix</keyword>
<dbReference type="EMBL" id="QWEG01000001">
    <property type="protein sequence ID" value="RHW43302.1"/>
    <property type="molecule type" value="Genomic_DNA"/>
</dbReference>
<keyword evidence="3" id="KW-1185">Reference proteome</keyword>
<dbReference type="Proteomes" id="UP000284416">
    <property type="component" value="Unassembled WGS sequence"/>
</dbReference>
<evidence type="ECO:0000313" key="3">
    <source>
        <dbReference type="Proteomes" id="UP000284416"/>
    </source>
</evidence>
<evidence type="ECO:0000256" key="1">
    <source>
        <dbReference type="SAM" id="Phobius"/>
    </source>
</evidence>
<dbReference type="RefSeq" id="WP_118918910.1">
    <property type="nucleotide sequence ID" value="NZ_QWEG01000001.1"/>
</dbReference>
<feature type="transmembrane region" description="Helical" evidence="1">
    <location>
        <begin position="5"/>
        <end position="22"/>
    </location>
</feature>
<gene>
    <name evidence="2" type="ORF">D1B31_01115</name>
</gene>
<comment type="caution">
    <text evidence="2">The sequence shown here is derived from an EMBL/GenBank/DDBJ whole genome shotgun (WGS) entry which is preliminary data.</text>
</comment>
<organism evidence="2 3">
    <name type="scientific">Neobacillus notoginsengisoli</name>
    <dbReference type="NCBI Taxonomy" id="1578198"/>
    <lineage>
        <taxon>Bacteria</taxon>
        <taxon>Bacillati</taxon>
        <taxon>Bacillota</taxon>
        <taxon>Bacilli</taxon>
        <taxon>Bacillales</taxon>
        <taxon>Bacillaceae</taxon>
        <taxon>Neobacillus</taxon>
    </lineage>
</organism>
<accession>A0A417YZK7</accession>
<proteinExistence type="predicted"/>
<dbReference type="OrthoDB" id="2352996at2"/>
<reference evidence="2 3" key="1">
    <citation type="journal article" date="2017" name="Int. J. Syst. Evol. Microbiol.">
        <title>Bacillus notoginsengisoli sp. nov., a novel bacterium isolated from the rhizosphere of Panax notoginseng.</title>
        <authorList>
            <person name="Zhang M.Y."/>
            <person name="Cheng J."/>
            <person name="Cai Y."/>
            <person name="Zhang T.Y."/>
            <person name="Wu Y.Y."/>
            <person name="Manikprabhu D."/>
            <person name="Li W.J."/>
            <person name="Zhang Y.X."/>
        </authorList>
    </citation>
    <scope>NUCLEOTIDE SEQUENCE [LARGE SCALE GENOMIC DNA]</scope>
    <source>
        <strain evidence="2 3">JCM 30743</strain>
    </source>
</reference>
<dbReference type="AlphaFoldDB" id="A0A417YZK7"/>
<evidence type="ECO:0000313" key="2">
    <source>
        <dbReference type="EMBL" id="RHW43302.1"/>
    </source>
</evidence>
<keyword evidence="1" id="KW-0812">Transmembrane</keyword>